<accession>W5SFS1</accession>
<keyword evidence="1" id="KW-0614">Plasmid</keyword>
<gene>
    <name evidence="1" type="ORF">BOM_1391</name>
</gene>
<protein>
    <submittedName>
        <fullName evidence="1">Variable outer membrane protein</fullName>
    </submittedName>
</protein>
<proteinExistence type="predicted"/>
<dbReference type="AlphaFoldDB" id="W5SFS1"/>
<dbReference type="EMBL" id="CP004245">
    <property type="protein sequence ID" value="AHH05934.1"/>
    <property type="molecule type" value="Genomic_DNA"/>
</dbReference>
<organism evidence="1">
    <name type="scientific">Borrelia miyamotoi FR64b</name>
    <dbReference type="NCBI Taxonomy" id="1292392"/>
    <lineage>
        <taxon>Bacteria</taxon>
        <taxon>Pseudomonadati</taxon>
        <taxon>Spirochaetota</taxon>
        <taxon>Spirochaetia</taxon>
        <taxon>Spirochaetales</taxon>
        <taxon>Borreliaceae</taxon>
        <taxon>Borrelia</taxon>
    </lineage>
</organism>
<reference evidence="1" key="1">
    <citation type="submission" date="2013-02" db="EMBL/GenBank/DDBJ databases">
        <title>Comparative genomics of Borrelia species.</title>
        <authorList>
            <person name="Schwan T.G."/>
            <person name="Raffel S.J."/>
            <person name="Porcella S.F."/>
        </authorList>
    </citation>
    <scope>NUCLEOTIDE SEQUENCE</scope>
    <source>
        <strain evidence="1">FR64b</strain>
        <plasmid evidence="1">unnamed</plasmid>
    </source>
</reference>
<sequence>MLTIAIRSIIDEGFKNVKEAMKITPNDTPVTFEVKKN</sequence>
<dbReference type="HOGENOM" id="CLU_219001_0_0_12"/>
<evidence type="ECO:0000313" key="1">
    <source>
        <dbReference type="EMBL" id="AHH05934.1"/>
    </source>
</evidence>
<geneLocation type="plasmid" evidence="1">
    <name>unnamed</name>
</geneLocation>
<name>W5SFS1_9SPIR</name>